<dbReference type="Pfam" id="PF01490">
    <property type="entry name" value="Aa_trans"/>
    <property type="match status" value="1"/>
</dbReference>
<dbReference type="Proteomes" id="UP001497512">
    <property type="component" value="Chromosome 10"/>
</dbReference>
<feature type="transmembrane region" description="Helical" evidence="7">
    <location>
        <begin position="170"/>
        <end position="189"/>
    </location>
</feature>
<feature type="transmembrane region" description="Helical" evidence="7">
    <location>
        <begin position="417"/>
        <end position="438"/>
    </location>
</feature>
<accession>A0ABP0TE06</accession>
<proteinExistence type="predicted"/>
<comment type="subcellular location">
    <subcellularLocation>
        <location evidence="1">Membrane</location>
    </subcellularLocation>
</comment>
<evidence type="ECO:0000256" key="2">
    <source>
        <dbReference type="ARBA" id="ARBA00022448"/>
    </source>
</evidence>
<feature type="transmembrane region" description="Helical" evidence="7">
    <location>
        <begin position="305"/>
        <end position="325"/>
    </location>
</feature>
<feature type="transmembrane region" description="Helical" evidence="7">
    <location>
        <begin position="44"/>
        <end position="66"/>
    </location>
</feature>
<evidence type="ECO:0000256" key="6">
    <source>
        <dbReference type="ARBA" id="ARBA00023136"/>
    </source>
</evidence>
<feature type="domain" description="Amino acid transporter transmembrane" evidence="8">
    <location>
        <begin position="37"/>
        <end position="468"/>
    </location>
</feature>
<keyword evidence="5 7" id="KW-1133">Transmembrane helix</keyword>
<dbReference type="InterPro" id="IPR013057">
    <property type="entry name" value="AA_transpt_TM"/>
</dbReference>
<evidence type="ECO:0000256" key="7">
    <source>
        <dbReference type="SAM" id="Phobius"/>
    </source>
</evidence>
<protein>
    <recommendedName>
        <fullName evidence="8">Amino acid transporter transmembrane domain-containing protein</fullName>
    </recommendedName>
</protein>
<evidence type="ECO:0000256" key="3">
    <source>
        <dbReference type="ARBA" id="ARBA00022692"/>
    </source>
</evidence>
<name>A0ABP0TE06_9BRYO</name>
<keyword evidence="3 7" id="KW-0812">Transmembrane</keyword>
<keyword evidence="4" id="KW-0029">Amino-acid transport</keyword>
<keyword evidence="6 7" id="KW-0472">Membrane</keyword>
<evidence type="ECO:0000256" key="5">
    <source>
        <dbReference type="ARBA" id="ARBA00022989"/>
    </source>
</evidence>
<keyword evidence="2" id="KW-0813">Transport</keyword>
<keyword evidence="10" id="KW-1185">Reference proteome</keyword>
<sequence length="485" mass="54668">METQIQANGVHGAHHEDERPLRLAAFEMEISEGTRRNGNWMSAAFHNVTAVVSAGVLGLPNAMVFLTWGPGIAVLILSWIVTLFSFWQLIQLHERPPNKRFNRYHELGQEAFGKTRGLWIVVPLQLLVELSVDILYMVVGGQALQNIYNMNCSGDCPLSNLGANPYRRTYIWILVFGSVYFLLVQLPNLSSLSKLSLAAAIMSIGYSTIAWIVPVALNHQHNDMTNGNGLVSVTPRYHLPYYDGTTRGGKFHHTGTEAYVLSIFNALSTVAFAYAGHNVSLEIQATLPSTPEEPSRIAMWRGVKLAYAIIALCYFPVALICYWAYGNDLKNSNLGILRYESWPVWLATAANLMVVIHVIGSYLIYAMPLFDMMELVLVRKWGLHPTFKLRLITRSLYVGFTMVMAMTFPFFRGLLGFFGGFAYAPTTYFLPCCMWLAMCKPNRWSLEWTVNWICIILGVLLMLVGSIGGFWQIYVEAYAYKFYPN</sequence>
<organism evidence="9 10">
    <name type="scientific">Sphagnum troendelagicum</name>
    <dbReference type="NCBI Taxonomy" id="128251"/>
    <lineage>
        <taxon>Eukaryota</taxon>
        <taxon>Viridiplantae</taxon>
        <taxon>Streptophyta</taxon>
        <taxon>Embryophyta</taxon>
        <taxon>Bryophyta</taxon>
        <taxon>Sphagnophytina</taxon>
        <taxon>Sphagnopsida</taxon>
        <taxon>Sphagnales</taxon>
        <taxon>Sphagnaceae</taxon>
        <taxon>Sphagnum</taxon>
    </lineage>
</organism>
<dbReference type="PANTHER" id="PTHR48017">
    <property type="entry name" value="OS05G0424000 PROTEIN-RELATED"/>
    <property type="match status" value="1"/>
</dbReference>
<feature type="transmembrane region" description="Helical" evidence="7">
    <location>
        <begin position="391"/>
        <end position="411"/>
    </location>
</feature>
<feature type="transmembrane region" description="Helical" evidence="7">
    <location>
        <begin position="450"/>
        <end position="474"/>
    </location>
</feature>
<evidence type="ECO:0000313" key="10">
    <source>
        <dbReference type="Proteomes" id="UP001497512"/>
    </source>
</evidence>
<evidence type="ECO:0000259" key="8">
    <source>
        <dbReference type="Pfam" id="PF01490"/>
    </source>
</evidence>
<evidence type="ECO:0000256" key="1">
    <source>
        <dbReference type="ARBA" id="ARBA00004370"/>
    </source>
</evidence>
<feature type="transmembrane region" description="Helical" evidence="7">
    <location>
        <begin position="345"/>
        <end position="370"/>
    </location>
</feature>
<dbReference type="EMBL" id="OZ019902">
    <property type="protein sequence ID" value="CAK9194044.1"/>
    <property type="molecule type" value="Genomic_DNA"/>
</dbReference>
<feature type="transmembrane region" description="Helical" evidence="7">
    <location>
        <begin position="195"/>
        <end position="217"/>
    </location>
</feature>
<evidence type="ECO:0000256" key="4">
    <source>
        <dbReference type="ARBA" id="ARBA00022970"/>
    </source>
</evidence>
<reference evidence="9" key="1">
    <citation type="submission" date="2024-02" db="EMBL/GenBank/DDBJ databases">
        <authorList>
            <consortium name="ELIXIR-Norway"/>
            <consortium name="Elixir Norway"/>
        </authorList>
    </citation>
    <scope>NUCLEOTIDE SEQUENCE</scope>
</reference>
<feature type="transmembrane region" description="Helical" evidence="7">
    <location>
        <begin position="72"/>
        <end position="90"/>
    </location>
</feature>
<gene>
    <name evidence="9" type="ORF">CSSPTR1EN2_LOCUS2329</name>
</gene>
<evidence type="ECO:0000313" key="9">
    <source>
        <dbReference type="EMBL" id="CAK9194044.1"/>
    </source>
</evidence>